<evidence type="ECO:0000259" key="2">
    <source>
        <dbReference type="Pfam" id="PF26607"/>
    </source>
</evidence>
<name>A0ABM4CJT5_HYDVU</name>
<keyword evidence="1" id="KW-0732">Signal</keyword>
<feature type="domain" description="PLL-like beta propeller" evidence="2">
    <location>
        <begin position="217"/>
        <end position="391"/>
    </location>
</feature>
<dbReference type="RefSeq" id="XP_065662023.1">
    <property type="nucleotide sequence ID" value="XM_065805951.1"/>
</dbReference>
<organism evidence="3 4">
    <name type="scientific">Hydra vulgaris</name>
    <name type="common">Hydra</name>
    <name type="synonym">Hydra attenuata</name>
    <dbReference type="NCBI Taxonomy" id="6087"/>
    <lineage>
        <taxon>Eukaryota</taxon>
        <taxon>Metazoa</taxon>
        <taxon>Cnidaria</taxon>
        <taxon>Hydrozoa</taxon>
        <taxon>Hydroidolina</taxon>
        <taxon>Anthoathecata</taxon>
        <taxon>Aplanulata</taxon>
        <taxon>Hydridae</taxon>
        <taxon>Hydra</taxon>
    </lineage>
</organism>
<dbReference type="Pfam" id="PF26607">
    <property type="entry name" value="DUF8189"/>
    <property type="match status" value="1"/>
</dbReference>
<protein>
    <submittedName>
        <fullName evidence="4">Uncharacterized protein LOC100213807 isoform X3</fullName>
    </submittedName>
</protein>
<dbReference type="InterPro" id="IPR058502">
    <property type="entry name" value="PLL-like_beta-prop"/>
</dbReference>
<dbReference type="GeneID" id="100213807"/>
<evidence type="ECO:0000256" key="1">
    <source>
        <dbReference type="SAM" id="SignalP"/>
    </source>
</evidence>
<sequence>MLLQILLTLLVPIIYTENEFPGVRPTVVSIGTDWNSEVWAFYASGGLLYWTDIKRRDDIRDTTKWVKLDLPSGLSTCSNPKALFTIQNEVLLFIHADDGQVYYTFFNQSLSKLKWINVNSDLPFDEGILCGAGDTISVFSVGNKLQIFARSITNTSYLYTSIISGEKASLWQMIGQPAIKLLKDAAIGWNSFTQMFEAFIVANDGYLYRSWQLSMYRWSSWDKTGYYAPSSQFAPVVYGMSTNMFNGQLNLFVHGEDNMLYHIWQTTCDKVPNPWGWCTWSTWKQIGSKMPQSANLNTLSIGNNLHLGIEIFLSGLDGNLYKLWQKDRGGIWNGWQLVDAQKEYKLASLPQIIDDGSGWWCAYALDAQQNLIAIKQNRSLTLSTDTIISGSSFTISWDMPEDEVTSNDWIGIFLSNTSNQLYLDYVYVGGGQNPSSKAVSHGNINVTTYLPDGAYDVRYLIDKRFVAALDVSTLVKEGSEDVAWIQIFSGIFTGLQFKNVNVSTCVRDAEDIETDFLDAFEDFEEKSIYSGLQKLGVAVNVIVKAMSDCGISQNIINRISTFVKDLIACTDKGSCVHFVVDISTEILVLYENSYEIYGDIRASINSFNIKAYEQGGVNIGRIIKACIDLPR</sequence>
<feature type="chain" id="PRO_5045705208" evidence="1">
    <location>
        <begin position="17"/>
        <end position="631"/>
    </location>
</feature>
<feature type="signal peptide" evidence="1">
    <location>
        <begin position="1"/>
        <end position="16"/>
    </location>
</feature>
<evidence type="ECO:0000313" key="4">
    <source>
        <dbReference type="RefSeq" id="XP_065662023.1"/>
    </source>
</evidence>
<dbReference type="CDD" id="cd22935">
    <property type="entry name" value="SctA-like"/>
    <property type="match status" value="1"/>
</dbReference>
<dbReference type="PANTHER" id="PTHR35362:SF1">
    <property type="entry name" value="SKICH DOMAIN-CONTAINING PROTEIN"/>
    <property type="match status" value="1"/>
</dbReference>
<accession>A0ABM4CJT5</accession>
<proteinExistence type="predicted"/>
<dbReference type="Gene3D" id="2.120.10.70">
    <property type="entry name" value="Fucose-specific lectin"/>
    <property type="match status" value="1"/>
</dbReference>
<dbReference type="SUPFAM" id="SSF89372">
    <property type="entry name" value="Fucose-specific lectin"/>
    <property type="match status" value="2"/>
</dbReference>
<dbReference type="Proteomes" id="UP001652625">
    <property type="component" value="Chromosome 09"/>
</dbReference>
<dbReference type="PANTHER" id="PTHR35362">
    <property type="entry name" value="ANK_REP_REGION DOMAIN-CONTAINING PROTEIN"/>
    <property type="match status" value="1"/>
</dbReference>
<evidence type="ECO:0000313" key="3">
    <source>
        <dbReference type="Proteomes" id="UP001652625"/>
    </source>
</evidence>
<keyword evidence="3" id="KW-1185">Reference proteome</keyword>
<gene>
    <name evidence="4" type="primary">LOC100213807</name>
</gene>
<reference evidence="4" key="1">
    <citation type="submission" date="2025-08" db="UniProtKB">
        <authorList>
            <consortium name="RefSeq"/>
        </authorList>
    </citation>
    <scope>IDENTIFICATION</scope>
</reference>